<proteinExistence type="predicted"/>
<evidence type="ECO:0000313" key="2">
    <source>
        <dbReference type="EMBL" id="MCY0791921.1"/>
    </source>
</evidence>
<dbReference type="NCBIfam" id="TIGR01594">
    <property type="entry name" value="holin_lambda"/>
    <property type="match status" value="1"/>
</dbReference>
<sequence>MGMKTMKEHWADILDTLKNAWPQLSGVAVAILIRYACLIYDGDTRKNKWAECLLCGALSWAIISGAEFIGIPNGASGMIGGAVGFLGVEKIREIAHRMINKRLGD</sequence>
<evidence type="ECO:0000256" key="1">
    <source>
        <dbReference type="SAM" id="Phobius"/>
    </source>
</evidence>
<dbReference type="AlphaFoldDB" id="A0A9Q4GTE8"/>
<dbReference type="InterPro" id="IPR006481">
    <property type="entry name" value="Phage_lambda_GpS_holin"/>
</dbReference>
<protein>
    <submittedName>
        <fullName evidence="2">Phage holin, lambda family</fullName>
    </submittedName>
</protein>
<name>A0A9Q4GTE8_MORMO</name>
<accession>A0A9Q4GTE8</accession>
<keyword evidence="1" id="KW-0812">Transmembrane</keyword>
<feature type="transmembrane region" description="Helical" evidence="1">
    <location>
        <begin position="52"/>
        <end position="71"/>
    </location>
</feature>
<evidence type="ECO:0000313" key="3">
    <source>
        <dbReference type="Proteomes" id="UP001076655"/>
    </source>
</evidence>
<keyword evidence="1" id="KW-0472">Membrane</keyword>
<dbReference type="Proteomes" id="UP001076655">
    <property type="component" value="Unassembled WGS sequence"/>
</dbReference>
<comment type="caution">
    <text evidence="2">The sequence shown here is derived from an EMBL/GenBank/DDBJ whole genome shotgun (WGS) entry which is preliminary data.</text>
</comment>
<dbReference type="Pfam" id="PF05106">
    <property type="entry name" value="Phage_holin_3_1"/>
    <property type="match status" value="1"/>
</dbReference>
<dbReference type="RefSeq" id="WP_192941023.1">
    <property type="nucleotide sequence ID" value="NZ_CAXOML010000015.1"/>
</dbReference>
<dbReference type="EMBL" id="JAPNMI010000018">
    <property type="protein sequence ID" value="MCY0791921.1"/>
    <property type="molecule type" value="Genomic_DNA"/>
</dbReference>
<keyword evidence="1" id="KW-1133">Transmembrane helix</keyword>
<gene>
    <name evidence="2" type="ORF">N0392_19870</name>
</gene>
<organism evidence="2 3">
    <name type="scientific">Morganella morganii</name>
    <name type="common">Proteus morganii</name>
    <dbReference type="NCBI Taxonomy" id="582"/>
    <lineage>
        <taxon>Bacteria</taxon>
        <taxon>Pseudomonadati</taxon>
        <taxon>Pseudomonadota</taxon>
        <taxon>Gammaproteobacteria</taxon>
        <taxon>Enterobacterales</taxon>
        <taxon>Morganellaceae</taxon>
        <taxon>Morganella</taxon>
    </lineage>
</organism>
<feature type="transmembrane region" description="Helical" evidence="1">
    <location>
        <begin position="20"/>
        <end position="40"/>
    </location>
</feature>
<reference evidence="2" key="1">
    <citation type="submission" date="2022-08" db="EMBL/GenBank/DDBJ databases">
        <authorList>
            <person name="Dale J.L."/>
        </authorList>
    </citation>
    <scope>NUCLEOTIDE SEQUENCE</scope>
    <source>
        <strain evidence="2">2022EL-00758</strain>
    </source>
</reference>